<keyword evidence="2" id="KW-1185">Reference proteome</keyword>
<name>A0A5B7IQX8_PORTR</name>
<organism evidence="1 2">
    <name type="scientific">Portunus trituberculatus</name>
    <name type="common">Swimming crab</name>
    <name type="synonym">Neptunus trituberculatus</name>
    <dbReference type="NCBI Taxonomy" id="210409"/>
    <lineage>
        <taxon>Eukaryota</taxon>
        <taxon>Metazoa</taxon>
        <taxon>Ecdysozoa</taxon>
        <taxon>Arthropoda</taxon>
        <taxon>Crustacea</taxon>
        <taxon>Multicrustacea</taxon>
        <taxon>Malacostraca</taxon>
        <taxon>Eumalacostraca</taxon>
        <taxon>Eucarida</taxon>
        <taxon>Decapoda</taxon>
        <taxon>Pleocyemata</taxon>
        <taxon>Brachyura</taxon>
        <taxon>Eubrachyura</taxon>
        <taxon>Portunoidea</taxon>
        <taxon>Portunidae</taxon>
        <taxon>Portuninae</taxon>
        <taxon>Portunus</taxon>
    </lineage>
</organism>
<dbReference type="EMBL" id="VSRR010076073">
    <property type="protein sequence ID" value="MPC87941.1"/>
    <property type="molecule type" value="Genomic_DNA"/>
</dbReference>
<dbReference type="AlphaFoldDB" id="A0A5B7IQX8"/>
<evidence type="ECO:0000313" key="1">
    <source>
        <dbReference type="EMBL" id="MPC87941.1"/>
    </source>
</evidence>
<protein>
    <submittedName>
        <fullName evidence="1">Uncharacterized protein</fullName>
    </submittedName>
</protein>
<sequence>MVLSHRTETCKHRGSIEQLASNLITRVTPSLMARRGPANDTHTPMAALPSPFILKAVPFPPVAGQPFTTLLHPPPHK</sequence>
<dbReference type="Proteomes" id="UP000324222">
    <property type="component" value="Unassembled WGS sequence"/>
</dbReference>
<evidence type="ECO:0000313" key="2">
    <source>
        <dbReference type="Proteomes" id="UP000324222"/>
    </source>
</evidence>
<proteinExistence type="predicted"/>
<gene>
    <name evidence="1" type="ORF">E2C01_082824</name>
</gene>
<reference evidence="1 2" key="1">
    <citation type="submission" date="2019-05" db="EMBL/GenBank/DDBJ databases">
        <title>Another draft genome of Portunus trituberculatus and its Hox gene families provides insights of decapod evolution.</title>
        <authorList>
            <person name="Jeong J.-H."/>
            <person name="Song I."/>
            <person name="Kim S."/>
            <person name="Choi T."/>
            <person name="Kim D."/>
            <person name="Ryu S."/>
            <person name="Kim W."/>
        </authorList>
    </citation>
    <scope>NUCLEOTIDE SEQUENCE [LARGE SCALE GENOMIC DNA]</scope>
    <source>
        <tissue evidence="1">Muscle</tissue>
    </source>
</reference>
<comment type="caution">
    <text evidence="1">The sequence shown here is derived from an EMBL/GenBank/DDBJ whole genome shotgun (WGS) entry which is preliminary data.</text>
</comment>
<accession>A0A5B7IQX8</accession>